<dbReference type="Gene3D" id="3.40.50.10710">
    <property type="entry name" value="Metallo-hydrolase/oxidoreductase"/>
    <property type="match status" value="1"/>
</dbReference>
<dbReference type="PIRSF" id="PIRSF004803">
    <property type="entry name" value="RnjA"/>
    <property type="match status" value="1"/>
</dbReference>
<evidence type="ECO:0000256" key="3">
    <source>
        <dbReference type="ARBA" id="ARBA00022723"/>
    </source>
</evidence>
<dbReference type="Pfam" id="PF07521">
    <property type="entry name" value="RMMBL"/>
    <property type="match status" value="1"/>
</dbReference>
<keyword evidence="7 9" id="KW-0269">Exonuclease</keyword>
<evidence type="ECO:0000256" key="5">
    <source>
        <dbReference type="ARBA" id="ARBA00022801"/>
    </source>
</evidence>
<dbReference type="Gene3D" id="3.60.15.10">
    <property type="entry name" value="Ribonuclease Z/Hydroxyacylglutathione hydrolase-like"/>
    <property type="match status" value="1"/>
</dbReference>
<dbReference type="EC" id="3.1.-.-" evidence="9"/>
<dbReference type="Pfam" id="PF17770">
    <property type="entry name" value="RNase_J_C"/>
    <property type="match status" value="1"/>
</dbReference>
<evidence type="ECO:0000256" key="1">
    <source>
        <dbReference type="ARBA" id="ARBA00022490"/>
    </source>
</evidence>
<dbReference type="InterPro" id="IPR055132">
    <property type="entry name" value="RNase_J_b_CASP"/>
</dbReference>
<dbReference type="Pfam" id="PF22505">
    <property type="entry name" value="RNase_J_b_CASP"/>
    <property type="match status" value="1"/>
</dbReference>
<keyword evidence="3 12" id="KW-0479">Metal-binding</keyword>
<evidence type="ECO:0000256" key="4">
    <source>
        <dbReference type="ARBA" id="ARBA00022759"/>
    </source>
</evidence>
<evidence type="ECO:0000256" key="12">
    <source>
        <dbReference type="PIRSR" id="PIRSR004803-3"/>
    </source>
</evidence>
<feature type="binding site" evidence="12">
    <location>
        <position position="48"/>
    </location>
    <ligand>
        <name>Ca(2+)</name>
        <dbReference type="ChEBI" id="CHEBI:29108"/>
    </ligand>
</feature>
<feature type="binding site" evidence="12">
    <location>
        <position position="162"/>
    </location>
    <ligand>
        <name>Zn(2+)</name>
        <dbReference type="ChEBI" id="CHEBI:29105"/>
        <label>1</label>
        <note>catalytic</note>
    </ligand>
</feature>
<feature type="binding site" evidence="9 11">
    <location>
        <begin position="363"/>
        <end position="367"/>
    </location>
    <ligand>
        <name>substrate</name>
    </ligand>
</feature>
<feature type="binding site" evidence="12">
    <location>
        <position position="75"/>
    </location>
    <ligand>
        <name>Zn(2+)</name>
        <dbReference type="ChEBI" id="CHEBI:29105"/>
        <label>1</label>
        <note>catalytic</note>
    </ligand>
</feature>
<evidence type="ECO:0000256" key="6">
    <source>
        <dbReference type="ARBA" id="ARBA00022833"/>
    </source>
</evidence>
<dbReference type="NCBIfam" id="TIGR00649">
    <property type="entry name" value="MG423"/>
    <property type="match status" value="1"/>
</dbReference>
<keyword evidence="6 12" id="KW-0862">Zinc</keyword>
<dbReference type="GO" id="GO:0004534">
    <property type="term" value="F:5'-3' RNA exonuclease activity"/>
    <property type="evidence" value="ECO:0007669"/>
    <property type="project" value="UniProtKB-UniRule"/>
</dbReference>
<dbReference type="GO" id="GO:0006364">
    <property type="term" value="P:rRNA processing"/>
    <property type="evidence" value="ECO:0007669"/>
    <property type="project" value="UniProtKB-UniRule"/>
</dbReference>
<feature type="binding site" evidence="12">
    <location>
        <position position="442"/>
    </location>
    <ligand>
        <name>Ca(2+)</name>
        <dbReference type="ChEBI" id="CHEBI:29108"/>
    </ligand>
</feature>
<dbReference type="GO" id="GO:0004521">
    <property type="term" value="F:RNA endonuclease activity"/>
    <property type="evidence" value="ECO:0007669"/>
    <property type="project" value="UniProtKB-UniRule"/>
</dbReference>
<proteinExistence type="inferred from homology"/>
<dbReference type="PANTHER" id="PTHR43694:SF1">
    <property type="entry name" value="RIBONUCLEASE J"/>
    <property type="match status" value="1"/>
</dbReference>
<feature type="domain" description="Metallo-beta-lactamase" evidence="13">
    <location>
        <begin position="18"/>
        <end position="204"/>
    </location>
</feature>
<dbReference type="SUPFAM" id="SSF56281">
    <property type="entry name" value="Metallo-hydrolase/oxidoreductase"/>
    <property type="match status" value="1"/>
</dbReference>
<feature type="binding site" evidence="12">
    <location>
        <position position="46"/>
    </location>
    <ligand>
        <name>Ca(2+)</name>
        <dbReference type="ChEBI" id="CHEBI:29108"/>
    </ligand>
</feature>
<organism evidence="14 15">
    <name type="scientific">Lawsonia intracellularis (strain PHE/MN1-00)</name>
    <dbReference type="NCBI Taxonomy" id="363253"/>
    <lineage>
        <taxon>Bacteria</taxon>
        <taxon>Pseudomonadati</taxon>
        <taxon>Thermodesulfobacteriota</taxon>
        <taxon>Desulfovibrionia</taxon>
        <taxon>Desulfovibrionales</taxon>
        <taxon>Desulfovibrionaceae</taxon>
        <taxon>Lawsonia</taxon>
    </lineage>
</organism>
<dbReference type="GO" id="GO:0005737">
    <property type="term" value="C:cytoplasm"/>
    <property type="evidence" value="ECO:0007669"/>
    <property type="project" value="UniProtKB-SubCell"/>
</dbReference>
<dbReference type="KEGG" id="lip:LI0561"/>
<dbReference type="InterPro" id="IPR030854">
    <property type="entry name" value="RNase_J_bac"/>
</dbReference>
<dbReference type="InterPro" id="IPR004613">
    <property type="entry name" value="RNase_J"/>
</dbReference>
<keyword evidence="8 9" id="KW-0694">RNA-binding</keyword>
<dbReference type="InterPro" id="IPR001587">
    <property type="entry name" value="RNase_J_CS"/>
</dbReference>
<feature type="binding site" evidence="12">
    <location>
        <position position="140"/>
    </location>
    <ligand>
        <name>Zn(2+)</name>
        <dbReference type="ChEBI" id="CHEBI:29105"/>
        <label>1</label>
        <note>catalytic</note>
    </ligand>
</feature>
<keyword evidence="15" id="KW-1185">Reference proteome</keyword>
<evidence type="ECO:0000256" key="7">
    <source>
        <dbReference type="ARBA" id="ARBA00022839"/>
    </source>
</evidence>
<feature type="active site" description="Proton acceptor" evidence="10">
    <location>
        <position position="367"/>
    </location>
</feature>
<keyword evidence="4 9" id="KW-0255">Endonuclease</keyword>
<evidence type="ECO:0000256" key="9">
    <source>
        <dbReference type="HAMAP-Rule" id="MF_01491"/>
    </source>
</evidence>
<dbReference type="GO" id="GO:0008270">
    <property type="term" value="F:zinc ion binding"/>
    <property type="evidence" value="ECO:0007669"/>
    <property type="project" value="InterPro"/>
</dbReference>
<comment type="subunit">
    <text evidence="9">Homodimer, may be a subunit of the RNA degradosome.</text>
</comment>
<keyword evidence="5 9" id="KW-0378">Hydrolase</keyword>
<sequence length="551" mass="61093">MKDEFLTITPLGGLEEIGLNCQLWETSKGVVLIDCGIMFPNEQHLGIDVIIPPIDPILHVKNRLLGVVLTHGHEDHIGAIPWLVCFIPGLKIYGSPFTLALVEHKLKERNLLSSAQLIAVTPKTKLNLGNLYFQFISVSHSIPQSYALAVTTPVGKIIHSGDFKIDPTPSDGIGTDLQSIKEFAGNDGIRLFLSDSTNADEQGHNLSEQYIKKNFYEIFSEAKGRIIVTLFASNIERIQTVCDLVKVFNKKLVVTGRSLINNIEKAKELGFLNIPYKFFTDQNVPDLSPEQTVIITTGSQGEPLSALVRIISGEHRYLSIHEGDTVIMSSRVLPNSTLAVNRLINRIYRLGATVCLNGQKAIHVSGHARQDELKILLTVVNPQYFVPIHGEYRQLFRHKELAMQHGIPSENIFILDDGEPLTLLPTKVRKEKKIPLKSILIDGKGIGDVDSSVLRDRQLLGGDGVVVVSLTRDKGTGSVMQGPSILSRGLIFEKKLNCLIEEAKQVVIEILQSDLTLTTQKLEKKICTSLHSFFRNVIGREPIIIPIITEN</sequence>
<evidence type="ECO:0000313" key="14">
    <source>
        <dbReference type="EMBL" id="CAJ54615.1"/>
    </source>
</evidence>
<dbReference type="PANTHER" id="PTHR43694">
    <property type="entry name" value="RIBONUCLEASE J"/>
    <property type="match status" value="1"/>
</dbReference>
<dbReference type="STRING" id="363253.LI0561"/>
<evidence type="ECO:0000256" key="10">
    <source>
        <dbReference type="PIRSR" id="PIRSR004803-1"/>
    </source>
</evidence>
<dbReference type="GO" id="GO:0003723">
    <property type="term" value="F:RNA binding"/>
    <property type="evidence" value="ECO:0007669"/>
    <property type="project" value="UniProtKB-UniRule"/>
</dbReference>
<dbReference type="CDD" id="cd07714">
    <property type="entry name" value="RNaseJ_MBL-fold"/>
    <property type="match status" value="1"/>
</dbReference>
<evidence type="ECO:0000256" key="11">
    <source>
        <dbReference type="PIRSR" id="PIRSR004803-2"/>
    </source>
</evidence>
<dbReference type="InterPro" id="IPR041636">
    <property type="entry name" value="RNase_J_C"/>
</dbReference>
<comment type="subcellular location">
    <subcellularLocation>
        <location evidence="9">Cytoplasm</location>
    </subcellularLocation>
</comment>
<comment type="cofactor">
    <cofactor evidence="12">
        <name>Ca(2+)</name>
        <dbReference type="ChEBI" id="CHEBI:29108"/>
    </cofactor>
    <text evidence="12">Binds 1 Ca(2+) cation per subunit. Seen in 1 crystal structure, it is not clear if it is physiologically important.</text>
</comment>
<dbReference type="Pfam" id="PF12706">
    <property type="entry name" value="Lactamase_B_2"/>
    <property type="match status" value="1"/>
</dbReference>
<feature type="binding site" evidence="12">
    <location>
        <position position="76"/>
    </location>
    <ligand>
        <name>Zn(2+)</name>
        <dbReference type="ChEBI" id="CHEBI:29105"/>
        <label>1</label>
        <note>catalytic</note>
    </ligand>
</feature>
<dbReference type="InterPro" id="IPR011108">
    <property type="entry name" value="RMMBL"/>
</dbReference>
<dbReference type="InterPro" id="IPR036866">
    <property type="entry name" value="RibonucZ/Hydroxyglut_hydro"/>
</dbReference>
<feature type="active site" description="Proton donor" evidence="10">
    <location>
        <position position="195"/>
    </location>
</feature>
<keyword evidence="1 9" id="KW-0963">Cytoplasm</keyword>
<dbReference type="Proteomes" id="UP000002430">
    <property type="component" value="Chromosome"/>
</dbReference>
<name>Q1MQW2_LAWIP</name>
<feature type="binding site" evidence="12">
    <location>
        <position position="73"/>
    </location>
    <ligand>
        <name>Zn(2+)</name>
        <dbReference type="ChEBI" id="CHEBI:29105"/>
        <label>1</label>
        <note>catalytic</note>
    </ligand>
</feature>
<dbReference type="EMBL" id="AM180252">
    <property type="protein sequence ID" value="CAJ54615.1"/>
    <property type="molecule type" value="Genomic_DNA"/>
</dbReference>
<accession>Q1MQW2</accession>
<dbReference type="eggNOG" id="COG0595">
    <property type="taxonomic scope" value="Bacteria"/>
</dbReference>
<evidence type="ECO:0000256" key="8">
    <source>
        <dbReference type="ARBA" id="ARBA00022884"/>
    </source>
</evidence>
<feature type="binding site" evidence="12">
    <location>
        <position position="71"/>
    </location>
    <ligand>
        <name>Zn(2+)</name>
        <dbReference type="ChEBI" id="CHEBI:29105"/>
        <label>1</label>
        <note>catalytic</note>
    </ligand>
</feature>
<gene>
    <name evidence="9" type="primary">rnj</name>
    <name evidence="14" type="ordered locus">LI0561</name>
</gene>
<dbReference type="OrthoDB" id="9770211at2"/>
<dbReference type="InterPro" id="IPR001279">
    <property type="entry name" value="Metallo-B-lactamas"/>
</dbReference>
<dbReference type="AlphaFoldDB" id="Q1MQW2"/>
<comment type="function">
    <text evidence="9">An RNase that has 5'-3' exonuclease and possibly endonuclease activity. Involved in maturation of rRNA and in some organisms also mRNA maturation and/or decay.</text>
</comment>
<keyword evidence="9" id="KW-0698">rRNA processing</keyword>
<dbReference type="HAMAP" id="MF_01491">
    <property type="entry name" value="RNase_J_bact"/>
    <property type="match status" value="1"/>
</dbReference>
<evidence type="ECO:0000259" key="13">
    <source>
        <dbReference type="SMART" id="SM00849"/>
    </source>
</evidence>
<comment type="cofactor">
    <cofactor evidence="12">
        <name>Zn(2+)</name>
        <dbReference type="ChEBI" id="CHEBI:29105"/>
    </cofactor>
    <text evidence="12">Binds 2 Zn(2+) ions per subunit. It is not clear if Zn(2+) or Mg(2+) is physiologically important.</text>
</comment>
<comment type="similarity">
    <text evidence="9">Belongs to the metallo-beta-lactamase superfamily. RNA-metabolizing metallo-beta-lactamase-like family. Bacterial RNase J subfamily.</text>
</comment>
<feature type="binding site" evidence="11">
    <location>
        <begin position="232"/>
        <end position="234"/>
    </location>
    <ligand>
        <name>substrate</name>
    </ligand>
</feature>
<keyword evidence="2 9" id="KW-0540">Nuclease</keyword>
<dbReference type="PROSITE" id="PS01292">
    <property type="entry name" value="UPF0036"/>
    <property type="match status" value="1"/>
</dbReference>
<dbReference type="RefSeq" id="WP_011526644.1">
    <property type="nucleotide sequence ID" value="NC_008011.1"/>
</dbReference>
<dbReference type="SMART" id="SM00849">
    <property type="entry name" value="Lactamase_B"/>
    <property type="match status" value="1"/>
</dbReference>
<dbReference type="InterPro" id="IPR042173">
    <property type="entry name" value="RNase_J_2"/>
</dbReference>
<dbReference type="HOGENOM" id="CLU_008727_3_1_7"/>
<evidence type="ECO:0000256" key="2">
    <source>
        <dbReference type="ARBA" id="ARBA00022722"/>
    </source>
</evidence>
<protein>
    <recommendedName>
        <fullName evidence="9">Ribonuclease J</fullName>
        <shortName evidence="9">RNase J</shortName>
        <ecNumber evidence="9">3.1.-.-</ecNumber>
    </recommendedName>
</protein>
<evidence type="ECO:0000313" key="15">
    <source>
        <dbReference type="Proteomes" id="UP000002430"/>
    </source>
</evidence>
<dbReference type="Gene3D" id="3.10.20.580">
    <property type="match status" value="1"/>
</dbReference>
<keyword evidence="12" id="KW-0106">Calcium</keyword>
<feature type="binding site" evidence="12">
    <location>
        <position position="389"/>
    </location>
    <ligand>
        <name>Zn(2+)</name>
        <dbReference type="ChEBI" id="CHEBI:29105"/>
        <label>1</label>
        <note>catalytic</note>
    </ligand>
</feature>
<reference evidence="14 15" key="1">
    <citation type="submission" date="2005-11" db="EMBL/GenBank/DDBJ databases">
        <title>The complete genome sequence of Lawsonia intracellularis: the causative agent of proliferative enteropathy.</title>
        <authorList>
            <person name="Kaur K."/>
            <person name="Zhang Q."/>
            <person name="Beckler D."/>
            <person name="Munir S."/>
            <person name="Li L."/>
            <person name="Kinsley K."/>
            <person name="Herron L."/>
            <person name="Peterson A."/>
            <person name="May B."/>
            <person name="Singh S."/>
            <person name="Gebhart C."/>
            <person name="Kapur V."/>
        </authorList>
    </citation>
    <scope>NUCLEOTIDE SEQUENCE [LARGE SCALE GENOMIC DNA]</scope>
    <source>
        <strain evidence="14 15">PHE/MN1-00</strain>
    </source>
</reference>